<dbReference type="SUPFAM" id="SSF54001">
    <property type="entry name" value="Cysteine proteinases"/>
    <property type="match status" value="2"/>
</dbReference>
<dbReference type="EMBL" id="JH818030">
    <property type="protein sequence ID" value="EKC34266.1"/>
    <property type="molecule type" value="Genomic_DNA"/>
</dbReference>
<evidence type="ECO:0000256" key="1">
    <source>
        <dbReference type="SAM" id="MobiDB-lite"/>
    </source>
</evidence>
<dbReference type="PROSITE" id="PS50802">
    <property type="entry name" value="OTU"/>
    <property type="match status" value="2"/>
</dbReference>
<dbReference type="HOGENOM" id="CLU_242999_0_0_1"/>
<protein>
    <submittedName>
        <fullName evidence="3">Putative ubiquitin thioesterase L96</fullName>
    </submittedName>
</protein>
<accession>K1RJ32</accession>
<name>K1RJ32_MAGGI</name>
<feature type="region of interest" description="Disordered" evidence="1">
    <location>
        <begin position="131"/>
        <end position="150"/>
    </location>
</feature>
<dbReference type="Gene3D" id="3.90.70.80">
    <property type="match status" value="2"/>
</dbReference>
<evidence type="ECO:0000259" key="2">
    <source>
        <dbReference type="PROSITE" id="PS50802"/>
    </source>
</evidence>
<dbReference type="InParanoid" id="K1RJ32"/>
<feature type="region of interest" description="Disordered" evidence="1">
    <location>
        <begin position="420"/>
        <end position="468"/>
    </location>
</feature>
<dbReference type="InterPro" id="IPR050704">
    <property type="entry name" value="Peptidase_C85-like"/>
</dbReference>
<feature type="region of interest" description="Disordered" evidence="1">
    <location>
        <begin position="319"/>
        <end position="361"/>
    </location>
</feature>
<sequence length="1636" mass="187880">MVANIHSSQRQLSSNVVLVRWMDKKINATVKQLSESNLSDFLFHFDGINDQSAFLLNVTECPRYDGPEGHRSPEFCPLFHPVTFRLVLAQSAPKSLGDTDRRAEFPQNSASSNDVITLWSKYRASPRTYTMSRKAPSLPNFQTGNSRRTTDRENGPLYFWVLYPPTGRKNQTKFLQKGTDNEFDNGYSEKIYEITGQEEKSHPMSQLMEKQSMRSTNISPGKFWCINNQRDATGREEEIKNKLLDEDGDLYNDEVDGDELTDRDRLDTCTCFACSLARQLRSSSRTNPYNASEQTDEKQFHQSSLEYDHRHDWDQSFYQKINSSPNTDTSVQAPIDTEEKQLQKPKKEKIVNEASQEKSRTLPIVSDSHNSSVQDMSEEKTLWNLPSKVTHPSCPETLPQPTKASAETFVEENAKIGCQPGFNSTKNQERCSEKGKSIRSEDANDKGILDNKPLTEQTHQSQNSQTDTKKYMVQLEAEEKHYSLEEDGDGPDSELSWESEIFDTMEDNEYLYDDYYSDHYTLDNKMPQNPSAVQSMLGSSGYADTGGRYSKGISQFVNMPTFMQSIRKFASDNLFELRDVAPDGNCMFRAIADQLHINGDLGYNWKILRHQAVRYLRHNPCQSDGSRLEDFLSTESWEHYLQRMEQNYQWGDHMVLKAIADALNLVVVVFNVYEDDIRRTEILSEGRPITKRQKLTIFLGHIGEFHYLSLRPLHWEKEWPYKSLIRRLQVNCLTENKAKLMGWIEEKIGREATKKYIKDVLSEDKNLKNKEQMLEPDIKSPFLKYGLQHQILQLEDEDDKKTLKTIVSDSMSVDRVTGLALPHFSYVLKKLFAYLPVVTVKSTFDFKLKFYVSGINVDYELYGAAADGTNREPILQVVNQKWNGNSCFHRTVYEEVLLAPLPSDPPSFQDMFLEALSMVDDASAKKTLAALYDKDCGSDVLSQIKADVVLLRDVLSGDIDEQIEMVDSEDDQFHPGYRSLPTVLDGSISSSTSSSVALMLEKRRHQSQMGFSGVWKTENVLDNEEEREEEEIQNELSQSGNEFDFAPYYFPGWSPFSTTFFTYHTRILEEFARDNDFEVFDVPADGNCMFCSVEDQLRINAQFGETAKSLRERAVRYLRMNPIQKNGVHFKDFLSSKETWESYLTRMERNSTWGDHLTLQALSEVTRNTIVVLNLSQEDIRRTEIVPSDPDKSHASLFLGHIGEYHYLSLRPKYWERIWPRREVNKTDSCVADHELEVRVPHTPTKPESWEEEESFLTEKLAKVHKLRDEIPKCFKYRGWITNQDEESLSRLAADPLYTDPESGVPTPHLSFILQCWIQSSIQLPVPQVLGITTVPKNCVVEYAGSACDESNAVIVTQTDGMSTNVTTSNTPMKIICRWAKSDGEVFNFNKAFDKILRAYGIYQDMLAITNDTDGQTFEEFALSALDIWSDVKRFKMIKMIEEKCNTKLSTESQPESPVYVKSLLGNEIESDFCDMPIPTYADGNKGDQAKLLEEIAVVSYFLKNNEEALAFIKESILLLKKALLEDILDVSEVEDVVLKREIGQKNVKLTTKWNNQLASCYEKLSTCCVVAQRQDVMLEYMPEIESLAERLPSMVDFVDKTWNILGQAEKGKQFKKEHSGFQKNYWNQNDYNELD</sequence>
<dbReference type="CDD" id="cd22758">
    <property type="entry name" value="OTU_232R-like"/>
    <property type="match status" value="2"/>
</dbReference>
<dbReference type="Pfam" id="PF02338">
    <property type="entry name" value="OTU"/>
    <property type="match status" value="2"/>
</dbReference>
<dbReference type="GO" id="GO:0004843">
    <property type="term" value="F:cysteine-type deubiquitinase activity"/>
    <property type="evidence" value="ECO:0007669"/>
    <property type="project" value="TreeGrafter"/>
</dbReference>
<dbReference type="GO" id="GO:0016579">
    <property type="term" value="P:protein deubiquitination"/>
    <property type="evidence" value="ECO:0007669"/>
    <property type="project" value="TreeGrafter"/>
</dbReference>
<dbReference type="PANTHER" id="PTHR12419:SF11">
    <property type="entry name" value="OTU DOMAIN-CONTAINING PROTEIN DDB_G0284757"/>
    <property type="match status" value="1"/>
</dbReference>
<gene>
    <name evidence="3" type="ORF">CGI_10019977</name>
</gene>
<dbReference type="PANTHER" id="PTHR12419">
    <property type="entry name" value="OTU DOMAIN CONTAINING PROTEIN"/>
    <property type="match status" value="1"/>
</dbReference>
<feature type="compositionally biased region" description="Basic and acidic residues" evidence="1">
    <location>
        <begin position="348"/>
        <end position="360"/>
    </location>
</feature>
<evidence type="ECO:0000313" key="3">
    <source>
        <dbReference type="EMBL" id="EKC34266.1"/>
    </source>
</evidence>
<dbReference type="InterPro" id="IPR003323">
    <property type="entry name" value="OTU_dom"/>
</dbReference>
<reference evidence="3" key="1">
    <citation type="journal article" date="2012" name="Nature">
        <title>The oyster genome reveals stress adaptation and complexity of shell formation.</title>
        <authorList>
            <person name="Zhang G."/>
            <person name="Fang X."/>
            <person name="Guo X."/>
            <person name="Li L."/>
            <person name="Luo R."/>
            <person name="Xu F."/>
            <person name="Yang P."/>
            <person name="Zhang L."/>
            <person name="Wang X."/>
            <person name="Qi H."/>
            <person name="Xiong Z."/>
            <person name="Que H."/>
            <person name="Xie Y."/>
            <person name="Holland P.W."/>
            <person name="Paps J."/>
            <person name="Zhu Y."/>
            <person name="Wu F."/>
            <person name="Chen Y."/>
            <person name="Wang J."/>
            <person name="Peng C."/>
            <person name="Meng J."/>
            <person name="Yang L."/>
            <person name="Liu J."/>
            <person name="Wen B."/>
            <person name="Zhang N."/>
            <person name="Huang Z."/>
            <person name="Zhu Q."/>
            <person name="Feng Y."/>
            <person name="Mount A."/>
            <person name="Hedgecock D."/>
            <person name="Xu Z."/>
            <person name="Liu Y."/>
            <person name="Domazet-Loso T."/>
            <person name="Du Y."/>
            <person name="Sun X."/>
            <person name="Zhang S."/>
            <person name="Liu B."/>
            <person name="Cheng P."/>
            <person name="Jiang X."/>
            <person name="Li J."/>
            <person name="Fan D."/>
            <person name="Wang W."/>
            <person name="Fu W."/>
            <person name="Wang T."/>
            <person name="Wang B."/>
            <person name="Zhang J."/>
            <person name="Peng Z."/>
            <person name="Li Y."/>
            <person name="Li N."/>
            <person name="Wang J."/>
            <person name="Chen M."/>
            <person name="He Y."/>
            <person name="Tan F."/>
            <person name="Song X."/>
            <person name="Zheng Q."/>
            <person name="Huang R."/>
            <person name="Yang H."/>
            <person name="Du X."/>
            <person name="Chen L."/>
            <person name="Yang M."/>
            <person name="Gaffney P.M."/>
            <person name="Wang S."/>
            <person name="Luo L."/>
            <person name="She Z."/>
            <person name="Ming Y."/>
            <person name="Huang W."/>
            <person name="Zhang S."/>
            <person name="Huang B."/>
            <person name="Zhang Y."/>
            <person name="Qu T."/>
            <person name="Ni P."/>
            <person name="Miao G."/>
            <person name="Wang J."/>
            <person name="Wang Q."/>
            <person name="Steinberg C.E."/>
            <person name="Wang H."/>
            <person name="Li N."/>
            <person name="Qian L."/>
            <person name="Zhang G."/>
            <person name="Li Y."/>
            <person name="Yang H."/>
            <person name="Liu X."/>
            <person name="Wang J."/>
            <person name="Yin Y."/>
            <person name="Wang J."/>
        </authorList>
    </citation>
    <scope>NUCLEOTIDE SEQUENCE [LARGE SCALE GENOMIC DNA]</scope>
    <source>
        <strain evidence="3">05x7-T-G4-1.051#20</strain>
    </source>
</reference>
<proteinExistence type="predicted"/>
<feature type="compositionally biased region" description="Basic and acidic residues" evidence="1">
    <location>
        <begin position="427"/>
        <end position="449"/>
    </location>
</feature>
<feature type="domain" description="OTU" evidence="2">
    <location>
        <begin position="575"/>
        <end position="713"/>
    </location>
</feature>
<feature type="domain" description="OTU" evidence="2">
    <location>
        <begin position="1077"/>
        <end position="1213"/>
    </location>
</feature>
<feature type="compositionally biased region" description="Polar residues" evidence="1">
    <location>
        <begin position="454"/>
        <end position="466"/>
    </location>
</feature>
<feature type="region of interest" description="Disordered" evidence="1">
    <location>
        <begin position="282"/>
        <end position="302"/>
    </location>
</feature>
<organism evidence="3">
    <name type="scientific">Magallana gigas</name>
    <name type="common">Pacific oyster</name>
    <name type="synonym">Crassostrea gigas</name>
    <dbReference type="NCBI Taxonomy" id="29159"/>
    <lineage>
        <taxon>Eukaryota</taxon>
        <taxon>Metazoa</taxon>
        <taxon>Spiralia</taxon>
        <taxon>Lophotrochozoa</taxon>
        <taxon>Mollusca</taxon>
        <taxon>Bivalvia</taxon>
        <taxon>Autobranchia</taxon>
        <taxon>Pteriomorphia</taxon>
        <taxon>Ostreida</taxon>
        <taxon>Ostreoidea</taxon>
        <taxon>Ostreidae</taxon>
        <taxon>Magallana</taxon>
    </lineage>
</organism>
<dbReference type="InterPro" id="IPR038765">
    <property type="entry name" value="Papain-like_cys_pep_sf"/>
</dbReference>
<feature type="compositionally biased region" description="Polar residues" evidence="1">
    <location>
        <begin position="282"/>
        <end position="293"/>
    </location>
</feature>
<feature type="compositionally biased region" description="Polar residues" evidence="1">
    <location>
        <begin position="319"/>
        <end position="332"/>
    </location>
</feature>